<dbReference type="Proteomes" id="UP000298663">
    <property type="component" value="Unassembled WGS sequence"/>
</dbReference>
<proteinExistence type="predicted"/>
<sequence length="331" mass="37820">MDLIPPIFVNSVFRQIPFVPDSPSSIFLELPKLSALIWTQSLQALFAQNGNFKHDYIKKITVAGGSNSWNYSLKLASGVKNLSLKDVSKLQLWRGGLVVFKDRPPKDSEKAISLGDLFQRIVLPFGSSGFSFEINNNAALLGQLLNHVQDLQYPLLELSSLVPEALSELFSTQLRSIFKTQLDFDNFQYLNCYSPFNPLFSQAEILQILLKWLLNPRKLTIEGINSIPDLEEEIHHLLGPETTFDPIKGWYLWLHPREKFVLIYGKPKLGSEWIRAELKLGSKFDDYFKAYDFLKMLFKIVLVLVIVLFPFCIGYKSASLNASFAQYIFLK</sequence>
<evidence type="ECO:0000313" key="3">
    <source>
        <dbReference type="Proteomes" id="UP000298663"/>
    </source>
</evidence>
<protein>
    <submittedName>
        <fullName evidence="2">Uncharacterized protein</fullName>
    </submittedName>
</protein>
<dbReference type="EMBL" id="AZBU02000004">
    <property type="protein sequence ID" value="TKR81819.1"/>
    <property type="molecule type" value="Genomic_DNA"/>
</dbReference>
<keyword evidence="1" id="KW-0812">Transmembrane</keyword>
<feature type="transmembrane region" description="Helical" evidence="1">
    <location>
        <begin position="296"/>
        <end position="315"/>
    </location>
</feature>
<organism evidence="2 3">
    <name type="scientific">Steinernema carpocapsae</name>
    <name type="common">Entomopathogenic nematode</name>
    <dbReference type="NCBI Taxonomy" id="34508"/>
    <lineage>
        <taxon>Eukaryota</taxon>
        <taxon>Metazoa</taxon>
        <taxon>Ecdysozoa</taxon>
        <taxon>Nematoda</taxon>
        <taxon>Chromadorea</taxon>
        <taxon>Rhabditida</taxon>
        <taxon>Tylenchina</taxon>
        <taxon>Panagrolaimomorpha</taxon>
        <taxon>Strongyloidoidea</taxon>
        <taxon>Steinernematidae</taxon>
        <taxon>Steinernema</taxon>
    </lineage>
</organism>
<keyword evidence="3" id="KW-1185">Reference proteome</keyword>
<evidence type="ECO:0000313" key="2">
    <source>
        <dbReference type="EMBL" id="TKR81819.1"/>
    </source>
</evidence>
<dbReference type="AlphaFoldDB" id="A0A4U5NFJ2"/>
<keyword evidence="1" id="KW-1133">Transmembrane helix</keyword>
<keyword evidence="1" id="KW-0472">Membrane</keyword>
<reference evidence="2 3" key="1">
    <citation type="journal article" date="2015" name="Genome Biol.">
        <title>Comparative genomics of Steinernema reveals deeply conserved gene regulatory networks.</title>
        <authorList>
            <person name="Dillman A.R."/>
            <person name="Macchietto M."/>
            <person name="Porter C.F."/>
            <person name="Rogers A."/>
            <person name="Williams B."/>
            <person name="Antoshechkin I."/>
            <person name="Lee M.M."/>
            <person name="Goodwin Z."/>
            <person name="Lu X."/>
            <person name="Lewis E.E."/>
            <person name="Goodrich-Blair H."/>
            <person name="Stock S.P."/>
            <person name="Adams B.J."/>
            <person name="Sternberg P.W."/>
            <person name="Mortazavi A."/>
        </authorList>
    </citation>
    <scope>NUCLEOTIDE SEQUENCE [LARGE SCALE GENOMIC DNA]</scope>
    <source>
        <strain evidence="2 3">ALL</strain>
    </source>
</reference>
<reference evidence="2 3" key="2">
    <citation type="journal article" date="2019" name="G3 (Bethesda)">
        <title>Hybrid Assembly of the Genome of the Entomopathogenic Nematode Steinernema carpocapsae Identifies the X-Chromosome.</title>
        <authorList>
            <person name="Serra L."/>
            <person name="Macchietto M."/>
            <person name="Macias-Munoz A."/>
            <person name="McGill C.J."/>
            <person name="Rodriguez I.M."/>
            <person name="Rodriguez B."/>
            <person name="Murad R."/>
            <person name="Mortazavi A."/>
        </authorList>
    </citation>
    <scope>NUCLEOTIDE SEQUENCE [LARGE SCALE GENOMIC DNA]</scope>
    <source>
        <strain evidence="2 3">ALL</strain>
    </source>
</reference>
<gene>
    <name evidence="2" type="ORF">L596_015633</name>
</gene>
<accession>A0A4U5NFJ2</accession>
<comment type="caution">
    <text evidence="2">The sequence shown here is derived from an EMBL/GenBank/DDBJ whole genome shotgun (WGS) entry which is preliminary data.</text>
</comment>
<evidence type="ECO:0000256" key="1">
    <source>
        <dbReference type="SAM" id="Phobius"/>
    </source>
</evidence>
<name>A0A4U5NFJ2_STECR</name>